<dbReference type="GO" id="GO:0051537">
    <property type="term" value="F:2 iron, 2 sulfur cluster binding"/>
    <property type="evidence" value="ECO:0007669"/>
    <property type="project" value="UniProtKB-KW"/>
</dbReference>
<keyword evidence="4" id="KW-0411">Iron-sulfur</keyword>
<dbReference type="SUPFAM" id="SSF50022">
    <property type="entry name" value="ISP domain"/>
    <property type="match status" value="1"/>
</dbReference>
<evidence type="ECO:0000256" key="2">
    <source>
        <dbReference type="ARBA" id="ARBA00022723"/>
    </source>
</evidence>
<keyword evidence="6" id="KW-0223">Dioxygenase</keyword>
<dbReference type="Gene3D" id="2.102.10.10">
    <property type="entry name" value="Rieske [2Fe-2S] iron-sulphur domain"/>
    <property type="match status" value="1"/>
</dbReference>
<dbReference type="Proteomes" id="UP000252707">
    <property type="component" value="Unassembled WGS sequence"/>
</dbReference>
<organism evidence="6 7">
    <name type="scientific">Thioalbus denitrificans</name>
    <dbReference type="NCBI Taxonomy" id="547122"/>
    <lineage>
        <taxon>Bacteria</taxon>
        <taxon>Pseudomonadati</taxon>
        <taxon>Pseudomonadota</taxon>
        <taxon>Gammaproteobacteria</taxon>
        <taxon>Chromatiales</taxon>
        <taxon>Ectothiorhodospiraceae</taxon>
        <taxon>Thioalbus</taxon>
    </lineage>
</organism>
<evidence type="ECO:0000313" key="7">
    <source>
        <dbReference type="Proteomes" id="UP000252707"/>
    </source>
</evidence>
<dbReference type="GO" id="GO:0051213">
    <property type="term" value="F:dioxygenase activity"/>
    <property type="evidence" value="ECO:0007669"/>
    <property type="project" value="UniProtKB-KW"/>
</dbReference>
<dbReference type="InterPro" id="IPR017941">
    <property type="entry name" value="Rieske_2Fe-2S"/>
</dbReference>
<proteinExistence type="predicted"/>
<dbReference type="Pfam" id="PF00355">
    <property type="entry name" value="Rieske"/>
    <property type="match status" value="1"/>
</dbReference>
<protein>
    <submittedName>
        <fullName evidence="6">3-phenylpropionate/trans-cinnamate dioxygenase ferredoxin subunit</fullName>
    </submittedName>
</protein>
<dbReference type="OrthoDB" id="9800167at2"/>
<evidence type="ECO:0000256" key="1">
    <source>
        <dbReference type="ARBA" id="ARBA00022714"/>
    </source>
</evidence>
<dbReference type="PANTHER" id="PTHR21496">
    <property type="entry name" value="FERREDOXIN-RELATED"/>
    <property type="match status" value="1"/>
</dbReference>
<name>A0A369CBM5_9GAMM</name>
<keyword evidence="1" id="KW-0001">2Fe-2S</keyword>
<dbReference type="CDD" id="cd03528">
    <property type="entry name" value="Rieske_RO_ferredoxin"/>
    <property type="match status" value="1"/>
</dbReference>
<keyword evidence="6" id="KW-0560">Oxidoreductase</keyword>
<keyword evidence="2" id="KW-0479">Metal-binding</keyword>
<evidence type="ECO:0000256" key="3">
    <source>
        <dbReference type="ARBA" id="ARBA00023004"/>
    </source>
</evidence>
<dbReference type="PANTHER" id="PTHR21496:SF23">
    <property type="entry name" value="3-PHENYLPROPIONATE_CINNAMIC ACID DIOXYGENASE FERREDOXIN SUBUNIT"/>
    <property type="match status" value="1"/>
</dbReference>
<sequence length="106" mass="11416">MSDWINVAPADDIAPGQYRTVNIDGAEIAVYNLDGGFYAIEDVCTHDGGCLAGGDLEGDEIVCPRHAAKFNIKTGEVTAPPAYEPVSTFPVQVTDGMVQVRDDRWD</sequence>
<dbReference type="EMBL" id="QPJY01000004">
    <property type="protein sequence ID" value="RCX30608.1"/>
    <property type="molecule type" value="Genomic_DNA"/>
</dbReference>
<feature type="domain" description="Rieske" evidence="5">
    <location>
        <begin position="5"/>
        <end position="100"/>
    </location>
</feature>
<keyword evidence="7" id="KW-1185">Reference proteome</keyword>
<dbReference type="InterPro" id="IPR036922">
    <property type="entry name" value="Rieske_2Fe-2S_sf"/>
</dbReference>
<evidence type="ECO:0000313" key="6">
    <source>
        <dbReference type="EMBL" id="RCX30608.1"/>
    </source>
</evidence>
<dbReference type="RefSeq" id="WP_114279603.1">
    <property type="nucleotide sequence ID" value="NZ_QPJY01000004.1"/>
</dbReference>
<evidence type="ECO:0000256" key="4">
    <source>
        <dbReference type="ARBA" id="ARBA00023014"/>
    </source>
</evidence>
<accession>A0A369CBM5</accession>
<comment type="caution">
    <text evidence="6">The sequence shown here is derived from an EMBL/GenBank/DDBJ whole genome shotgun (WGS) entry which is preliminary data.</text>
</comment>
<gene>
    <name evidence="6" type="ORF">DFQ59_10444</name>
</gene>
<keyword evidence="3" id="KW-0408">Iron</keyword>
<dbReference type="GO" id="GO:0046872">
    <property type="term" value="F:metal ion binding"/>
    <property type="evidence" value="ECO:0007669"/>
    <property type="project" value="UniProtKB-KW"/>
</dbReference>
<evidence type="ECO:0000259" key="5">
    <source>
        <dbReference type="PROSITE" id="PS51296"/>
    </source>
</evidence>
<reference evidence="6 7" key="1">
    <citation type="submission" date="2018-07" db="EMBL/GenBank/DDBJ databases">
        <title>Genomic Encyclopedia of Type Strains, Phase IV (KMG-IV): sequencing the most valuable type-strain genomes for metagenomic binning, comparative biology and taxonomic classification.</title>
        <authorList>
            <person name="Goeker M."/>
        </authorList>
    </citation>
    <scope>NUCLEOTIDE SEQUENCE [LARGE SCALE GENOMIC DNA]</scope>
    <source>
        <strain evidence="6 7">DSM 26407</strain>
    </source>
</reference>
<dbReference type="PROSITE" id="PS51296">
    <property type="entry name" value="RIESKE"/>
    <property type="match status" value="1"/>
</dbReference>
<dbReference type="AlphaFoldDB" id="A0A369CBM5"/>